<evidence type="ECO:0000256" key="1">
    <source>
        <dbReference type="SAM" id="MobiDB-lite"/>
    </source>
</evidence>
<dbReference type="Proteomes" id="UP000332933">
    <property type="component" value="Unassembled WGS sequence"/>
</dbReference>
<dbReference type="OrthoDB" id="10468130at2759"/>
<accession>A0A485KLA3</accession>
<dbReference type="AlphaFoldDB" id="A0A485KLA3"/>
<organism evidence="3 4">
    <name type="scientific">Aphanomyces stellatus</name>
    <dbReference type="NCBI Taxonomy" id="120398"/>
    <lineage>
        <taxon>Eukaryota</taxon>
        <taxon>Sar</taxon>
        <taxon>Stramenopiles</taxon>
        <taxon>Oomycota</taxon>
        <taxon>Saprolegniomycetes</taxon>
        <taxon>Saprolegniales</taxon>
        <taxon>Verrucalvaceae</taxon>
        <taxon>Aphanomyces</taxon>
    </lineage>
</organism>
<keyword evidence="4" id="KW-1185">Reference proteome</keyword>
<evidence type="ECO:0000313" key="3">
    <source>
        <dbReference type="EMBL" id="VFT85739.1"/>
    </source>
</evidence>
<gene>
    <name evidence="3" type="primary">Aste57867_8853</name>
    <name evidence="2" type="ORF">As57867_008818</name>
    <name evidence="3" type="ORF">ASTE57867_8853</name>
</gene>
<protein>
    <submittedName>
        <fullName evidence="3">Aste57867_8853 protein</fullName>
    </submittedName>
</protein>
<name>A0A485KLA3_9STRA</name>
<proteinExistence type="predicted"/>
<feature type="region of interest" description="Disordered" evidence="1">
    <location>
        <begin position="1"/>
        <end position="24"/>
    </location>
</feature>
<sequence length="400" mass="46713">METRDTAHVYDSHAADAADEGDKGNTIEEEKMRKRIYFRERKRLLRIRQKSDREVIEASIRELEARLCELQQRRPHAVTTTSLLSWKDTAVGLQEARNDSIAVHRRLNHRHFLNKSTLDVLKRWVSSWSPSPSLSTTRETWRHSSLVASAGARDVAKEWIAAQMYHNTDAVFSRYMFPTRDHDLHDATFEFDDDDAVAVDGGFHYVRRWQTRVAAPMDVVLDTFRAHFPSICLLDELHPVSTSTVVEATTHTHLHQLVTHHRRQEWVNALAGTFEDGDARAVFVARQIQDDARFDVDDPQRNILFWLDLHRWDATTCHMRFLFVLSHRREKHGYVSMDEEALEGWGCDLRGVPDYLRQSKFRHHANIHAHTLQIEVERRLQTHLAAVQVQRRQEADLDTR</sequence>
<reference evidence="3 4" key="1">
    <citation type="submission" date="2019-03" db="EMBL/GenBank/DDBJ databases">
        <authorList>
            <person name="Gaulin E."/>
            <person name="Dumas B."/>
        </authorList>
    </citation>
    <scope>NUCLEOTIDE SEQUENCE [LARGE SCALE GENOMIC DNA]</scope>
    <source>
        <strain evidence="3">CBS 568.67</strain>
    </source>
</reference>
<reference evidence="2" key="2">
    <citation type="submission" date="2019-06" db="EMBL/GenBank/DDBJ databases">
        <title>Genomics analysis of Aphanomyces spp. identifies a new class of oomycete effector associated with host adaptation.</title>
        <authorList>
            <person name="Gaulin E."/>
        </authorList>
    </citation>
    <scope>NUCLEOTIDE SEQUENCE</scope>
    <source>
        <strain evidence="2">CBS 578.67</strain>
    </source>
</reference>
<evidence type="ECO:0000313" key="4">
    <source>
        <dbReference type="Proteomes" id="UP000332933"/>
    </source>
</evidence>
<evidence type="ECO:0000313" key="2">
    <source>
        <dbReference type="EMBL" id="KAF0700675.1"/>
    </source>
</evidence>
<dbReference type="EMBL" id="CAADRA010005136">
    <property type="protein sequence ID" value="VFT85739.1"/>
    <property type="molecule type" value="Genomic_DNA"/>
</dbReference>
<dbReference type="EMBL" id="VJMH01005115">
    <property type="protein sequence ID" value="KAF0700675.1"/>
    <property type="molecule type" value="Genomic_DNA"/>
</dbReference>